<organism evidence="1 2">
    <name type="scientific">Phialemonium thermophilum</name>
    <dbReference type="NCBI Taxonomy" id="223376"/>
    <lineage>
        <taxon>Eukaryota</taxon>
        <taxon>Fungi</taxon>
        <taxon>Dikarya</taxon>
        <taxon>Ascomycota</taxon>
        <taxon>Pezizomycotina</taxon>
        <taxon>Sordariomycetes</taxon>
        <taxon>Sordariomycetidae</taxon>
        <taxon>Cephalothecales</taxon>
        <taxon>Cephalothecaceae</taxon>
        <taxon>Phialemonium</taxon>
    </lineage>
</organism>
<accession>A0ABR3VV75</accession>
<name>A0ABR3VV75_9PEZI</name>
<dbReference type="EMBL" id="JAZHXJ010001074">
    <property type="protein sequence ID" value="KAL1845804.1"/>
    <property type="molecule type" value="Genomic_DNA"/>
</dbReference>
<reference evidence="1 2" key="1">
    <citation type="journal article" date="2024" name="Commun. Biol.">
        <title>Comparative genomic analysis of thermophilic fungi reveals convergent evolutionary adaptations and gene losses.</title>
        <authorList>
            <person name="Steindorff A.S."/>
            <person name="Aguilar-Pontes M.V."/>
            <person name="Robinson A.J."/>
            <person name="Andreopoulos B."/>
            <person name="LaButti K."/>
            <person name="Kuo A."/>
            <person name="Mondo S."/>
            <person name="Riley R."/>
            <person name="Otillar R."/>
            <person name="Haridas S."/>
            <person name="Lipzen A."/>
            <person name="Grimwood J."/>
            <person name="Schmutz J."/>
            <person name="Clum A."/>
            <person name="Reid I.D."/>
            <person name="Moisan M.C."/>
            <person name="Butler G."/>
            <person name="Nguyen T.T.M."/>
            <person name="Dewar K."/>
            <person name="Conant G."/>
            <person name="Drula E."/>
            <person name="Henrissat B."/>
            <person name="Hansel C."/>
            <person name="Singer S."/>
            <person name="Hutchinson M.I."/>
            <person name="de Vries R.P."/>
            <person name="Natvig D.O."/>
            <person name="Powell A.J."/>
            <person name="Tsang A."/>
            <person name="Grigoriev I.V."/>
        </authorList>
    </citation>
    <scope>NUCLEOTIDE SEQUENCE [LARGE SCALE GENOMIC DNA]</scope>
    <source>
        <strain evidence="1 2">ATCC 24622</strain>
    </source>
</reference>
<evidence type="ECO:0000313" key="1">
    <source>
        <dbReference type="EMBL" id="KAL1845804.1"/>
    </source>
</evidence>
<gene>
    <name evidence="1" type="ORF">VTK73DRAFT_427</name>
</gene>
<keyword evidence="2" id="KW-1185">Reference proteome</keyword>
<dbReference type="Proteomes" id="UP001586593">
    <property type="component" value="Unassembled WGS sequence"/>
</dbReference>
<comment type="caution">
    <text evidence="1">The sequence shown here is derived from an EMBL/GenBank/DDBJ whole genome shotgun (WGS) entry which is preliminary data.</text>
</comment>
<evidence type="ECO:0000313" key="2">
    <source>
        <dbReference type="Proteomes" id="UP001586593"/>
    </source>
</evidence>
<protein>
    <submittedName>
        <fullName evidence="1">Uncharacterized protein</fullName>
    </submittedName>
</protein>
<proteinExistence type="predicted"/>
<sequence length="95" mass="9802">MTPSSSAVSSSSADKALPTGLPGCDLVFGRDQAAAKHAGCHPRRNVEIGQRPVAPGRRRAGGGAFFCSCRGLRGQRWRLARLGRIASLLLCGGGG</sequence>